<dbReference type="AlphaFoldDB" id="A0A1A7BF20"/>
<dbReference type="InterPro" id="IPR036396">
    <property type="entry name" value="Cyt_P450_sf"/>
</dbReference>
<gene>
    <name evidence="10" type="ORF">I603_1546</name>
</gene>
<keyword evidence="5 8" id="KW-0408">Iron</keyword>
<dbReference type="FunFam" id="1.10.630.10:FF:000018">
    <property type="entry name" value="Cytochrome P450 monooxygenase"/>
    <property type="match status" value="1"/>
</dbReference>
<dbReference type="InterPro" id="IPR001128">
    <property type="entry name" value="Cyt_P450"/>
</dbReference>
<evidence type="ECO:0000256" key="3">
    <source>
        <dbReference type="ARBA" id="ARBA00022723"/>
    </source>
</evidence>
<dbReference type="PATRIC" id="fig|1300349.4.peg.1543"/>
<evidence type="ECO:0000256" key="2">
    <source>
        <dbReference type="ARBA" id="ARBA00022617"/>
    </source>
</evidence>
<dbReference type="GO" id="GO:0005506">
    <property type="term" value="F:iron ion binding"/>
    <property type="evidence" value="ECO:0007669"/>
    <property type="project" value="InterPro"/>
</dbReference>
<dbReference type="CDD" id="cd11033">
    <property type="entry name" value="CYP142-like"/>
    <property type="match status" value="1"/>
</dbReference>
<dbReference type="InterPro" id="IPR002397">
    <property type="entry name" value="Cyt_P450_B"/>
</dbReference>
<protein>
    <submittedName>
        <fullName evidence="10">Cytochrome P450 family protein</fullName>
    </submittedName>
</protein>
<comment type="similarity">
    <text evidence="1 8">Belongs to the cytochrome P450 family.</text>
</comment>
<evidence type="ECO:0000256" key="9">
    <source>
        <dbReference type="SAM" id="MobiDB-lite"/>
    </source>
</evidence>
<evidence type="ECO:0000256" key="4">
    <source>
        <dbReference type="ARBA" id="ARBA00023002"/>
    </source>
</evidence>
<evidence type="ECO:0000256" key="6">
    <source>
        <dbReference type="ARBA" id="ARBA00023033"/>
    </source>
</evidence>
<dbReference type="STRING" id="1300349.I603_1546"/>
<evidence type="ECO:0000256" key="8">
    <source>
        <dbReference type="RuleBase" id="RU000461"/>
    </source>
</evidence>
<feature type="region of interest" description="Disordered" evidence="9">
    <location>
        <begin position="1"/>
        <end position="25"/>
    </location>
</feature>
<dbReference type="RefSeq" id="WP_068863717.1">
    <property type="nucleotide sequence ID" value="NZ_LZYB01000003.1"/>
</dbReference>
<dbReference type="PRINTS" id="PR00359">
    <property type="entry name" value="BP450"/>
</dbReference>
<sequence length="451" mass="51916">MATIAPPTPSGVQRPQVRREPTSYEALKKHFETHPEERPQHTHPWDVSRSDIYFEDRWQPIFAEMRAAGPLHYIPESPFGPYWAVVGHKAIQHIEALPEIFSSSWEHGGITILNRLSEEEAAAAGVDTRELPMFIAMDRPQHTGQRRTVAPKFTPTAISDMEAEIRQRTGELLDSLPRGEVFDWVDTVSIELTTGMLAILFGFPLEDRRLLTFWSDWSGDTELATVREMDSLRWSILQEMAAYFQSLWIERTMDKEPGDDLISMMIHSEAMNQMRPEEFMGNLVLLIVGGNDTTRNTMSGIIHALDKFPDQRKLFEENPELIPNAVQECLRMQTPLAHMRRTCTEDTEVFGQTIKAGDKVVLWYISANRDEEVFDNPDKLDITRENARRHLAFGYGIHRCVGARLAELQLRVLLEEMHKRRMRVHVAGDVERVRANFVHGFRKLEVEITSF</sequence>
<keyword evidence="6 8" id="KW-0503">Monooxygenase</keyword>
<dbReference type="GO" id="GO:0020037">
    <property type="term" value="F:heme binding"/>
    <property type="evidence" value="ECO:0007669"/>
    <property type="project" value="InterPro"/>
</dbReference>
<evidence type="ECO:0000256" key="5">
    <source>
        <dbReference type="ARBA" id="ARBA00023004"/>
    </source>
</evidence>
<evidence type="ECO:0000256" key="7">
    <source>
        <dbReference type="ARBA" id="ARBA00043906"/>
    </source>
</evidence>
<dbReference type="PANTHER" id="PTHR46696">
    <property type="entry name" value="P450, PUTATIVE (EUROFUNG)-RELATED"/>
    <property type="match status" value="1"/>
</dbReference>
<keyword evidence="2 8" id="KW-0349">Heme</keyword>
<keyword evidence="4 8" id="KW-0560">Oxidoreductase</keyword>
<dbReference type="GO" id="GO:0016705">
    <property type="term" value="F:oxidoreductase activity, acting on paired donors, with incorporation or reduction of molecular oxygen"/>
    <property type="evidence" value="ECO:0007669"/>
    <property type="project" value="InterPro"/>
</dbReference>
<evidence type="ECO:0000256" key="1">
    <source>
        <dbReference type="ARBA" id="ARBA00010617"/>
    </source>
</evidence>
<comment type="caution">
    <text evidence="10">The sequence shown here is derived from an EMBL/GenBank/DDBJ whole genome shotgun (WGS) entry which is preliminary data.</text>
</comment>
<dbReference type="EMBL" id="LZYB01000003">
    <property type="protein sequence ID" value="OBV11138.1"/>
    <property type="molecule type" value="Genomic_DNA"/>
</dbReference>
<dbReference type="Proteomes" id="UP000092484">
    <property type="component" value="Unassembled WGS sequence"/>
</dbReference>
<comment type="function">
    <text evidence="7">Cytochromes P450 are a group of heme-thiolate monooxygenases. They oxidize a variety of structurally unrelated compounds, including steroids, fatty acids, and xenobiotics.</text>
</comment>
<dbReference type="PANTHER" id="PTHR46696:SF1">
    <property type="entry name" value="CYTOCHROME P450 YJIB-RELATED"/>
    <property type="match status" value="1"/>
</dbReference>
<dbReference type="InterPro" id="IPR017972">
    <property type="entry name" value="Cyt_P450_CS"/>
</dbReference>
<evidence type="ECO:0000313" key="11">
    <source>
        <dbReference type="Proteomes" id="UP000092484"/>
    </source>
</evidence>
<organism evidence="10 11">
    <name type="scientific">Erythrobacter dokdonensis DSW-74</name>
    <dbReference type="NCBI Taxonomy" id="1300349"/>
    <lineage>
        <taxon>Bacteria</taxon>
        <taxon>Pseudomonadati</taxon>
        <taxon>Pseudomonadota</taxon>
        <taxon>Alphaproteobacteria</taxon>
        <taxon>Sphingomonadales</taxon>
        <taxon>Erythrobacteraceae</taxon>
        <taxon>Erythrobacter/Porphyrobacter group</taxon>
        <taxon>Erythrobacter</taxon>
    </lineage>
</organism>
<keyword evidence="11" id="KW-1185">Reference proteome</keyword>
<name>A0A1A7BF20_9SPHN</name>
<dbReference type="GO" id="GO:0004497">
    <property type="term" value="F:monooxygenase activity"/>
    <property type="evidence" value="ECO:0007669"/>
    <property type="project" value="UniProtKB-KW"/>
</dbReference>
<dbReference type="Pfam" id="PF00067">
    <property type="entry name" value="p450"/>
    <property type="match status" value="1"/>
</dbReference>
<dbReference type="Gene3D" id="1.10.630.10">
    <property type="entry name" value="Cytochrome P450"/>
    <property type="match status" value="1"/>
</dbReference>
<reference evidence="10 11" key="1">
    <citation type="submission" date="2016-06" db="EMBL/GenBank/DDBJ databases">
        <title>Genome sequence of Porphyrobacter dokdonensis DSW-74.</title>
        <authorList>
            <person name="Kim J.F."/>
            <person name="Song J.Y."/>
        </authorList>
    </citation>
    <scope>NUCLEOTIDE SEQUENCE [LARGE SCALE GENOMIC DNA]</scope>
    <source>
        <strain evidence="10 11">DSW-74</strain>
    </source>
</reference>
<evidence type="ECO:0000313" key="10">
    <source>
        <dbReference type="EMBL" id="OBV11138.1"/>
    </source>
</evidence>
<proteinExistence type="inferred from homology"/>
<dbReference type="PROSITE" id="PS00086">
    <property type="entry name" value="CYTOCHROME_P450"/>
    <property type="match status" value="1"/>
</dbReference>
<dbReference type="SUPFAM" id="SSF48264">
    <property type="entry name" value="Cytochrome P450"/>
    <property type="match status" value="1"/>
</dbReference>
<keyword evidence="3 8" id="KW-0479">Metal-binding</keyword>
<accession>A0A1A7BF20</accession>